<dbReference type="EMBL" id="CP013970">
    <property type="protein sequence ID" value="AXF76084.1"/>
    <property type="molecule type" value="Genomic_DNA"/>
</dbReference>
<dbReference type="PROSITE" id="PS50943">
    <property type="entry name" value="HTH_CROC1"/>
    <property type="match status" value="1"/>
</dbReference>
<dbReference type="Proteomes" id="UP000264980">
    <property type="component" value="Chromosome"/>
</dbReference>
<gene>
    <name evidence="3" type="ORF">AV903_08510</name>
</gene>
<evidence type="ECO:0000259" key="2">
    <source>
        <dbReference type="PROSITE" id="PS50943"/>
    </source>
</evidence>
<protein>
    <submittedName>
        <fullName evidence="3">XRE family transcriptional regulator</fullName>
    </submittedName>
</protein>
<evidence type="ECO:0000256" key="1">
    <source>
        <dbReference type="SAM" id="MobiDB-lite"/>
    </source>
</evidence>
<dbReference type="GO" id="GO:0003677">
    <property type="term" value="F:DNA binding"/>
    <property type="evidence" value="ECO:0007669"/>
    <property type="project" value="InterPro"/>
</dbReference>
<dbReference type="AlphaFoldDB" id="A0A345CRL7"/>
<dbReference type="CDD" id="cd00093">
    <property type="entry name" value="HTH_XRE"/>
    <property type="match status" value="1"/>
</dbReference>
<dbReference type="InterPro" id="IPR001387">
    <property type="entry name" value="Cro/C1-type_HTH"/>
</dbReference>
<dbReference type="SUPFAM" id="SSF47413">
    <property type="entry name" value="lambda repressor-like DNA-binding domains"/>
    <property type="match status" value="1"/>
</dbReference>
<evidence type="ECO:0000313" key="4">
    <source>
        <dbReference type="Proteomes" id="UP000264980"/>
    </source>
</evidence>
<organism evidence="3 4">
    <name type="scientific">Erwinia tracheiphila</name>
    <dbReference type="NCBI Taxonomy" id="65700"/>
    <lineage>
        <taxon>Bacteria</taxon>
        <taxon>Pseudomonadati</taxon>
        <taxon>Pseudomonadota</taxon>
        <taxon>Gammaproteobacteria</taxon>
        <taxon>Enterobacterales</taxon>
        <taxon>Erwiniaceae</taxon>
        <taxon>Erwinia</taxon>
    </lineage>
</organism>
<evidence type="ECO:0000313" key="3">
    <source>
        <dbReference type="EMBL" id="AXF76084.1"/>
    </source>
</evidence>
<sequence>MNLNDYLKQNGISQAEYAVAAGVSQGFVSQVIAGRYKPKGRKAIRWSEATKWQVTPHELNSEDYPNKTDGLPIDQLTAA</sequence>
<accession>A0A345CRL7</accession>
<proteinExistence type="predicted"/>
<dbReference type="InterPro" id="IPR010982">
    <property type="entry name" value="Lambda_DNA-bd_dom_sf"/>
</dbReference>
<feature type="region of interest" description="Disordered" evidence="1">
    <location>
        <begin position="57"/>
        <end position="79"/>
    </location>
</feature>
<feature type="domain" description="HTH cro/C1-type" evidence="2">
    <location>
        <begin position="3"/>
        <end position="59"/>
    </location>
</feature>
<reference evidence="3 4" key="1">
    <citation type="submission" date="2016-01" db="EMBL/GenBank/DDBJ databases">
        <authorList>
            <person name="Oliw E.H."/>
        </authorList>
    </citation>
    <scope>NUCLEOTIDE SEQUENCE [LARGE SCALE GENOMIC DNA]</scope>
    <source>
        <strain evidence="3 4">MDcuke</strain>
    </source>
</reference>
<dbReference type="Pfam" id="PF01381">
    <property type="entry name" value="HTH_3"/>
    <property type="match status" value="1"/>
</dbReference>
<dbReference type="RefSeq" id="WP_233481586.1">
    <property type="nucleotide sequence ID" value="NZ_CP013970.1"/>
</dbReference>
<name>A0A345CRL7_9GAMM</name>
<dbReference type="SMART" id="SM00530">
    <property type="entry name" value="HTH_XRE"/>
    <property type="match status" value="1"/>
</dbReference>
<dbReference type="Gene3D" id="1.10.260.40">
    <property type="entry name" value="lambda repressor-like DNA-binding domains"/>
    <property type="match status" value="1"/>
</dbReference>